<keyword evidence="5" id="KW-0201">Cytochrome c-type biogenesis</keyword>
<dbReference type="Pfam" id="PF03100">
    <property type="entry name" value="CcmE"/>
    <property type="match status" value="1"/>
</dbReference>
<dbReference type="GO" id="GO:0005886">
    <property type="term" value="C:plasma membrane"/>
    <property type="evidence" value="ECO:0007669"/>
    <property type="project" value="InterPro"/>
</dbReference>
<gene>
    <name evidence="11" type="ORF">RIEGSTA812A_PEG_79</name>
</gene>
<evidence type="ECO:0000256" key="10">
    <source>
        <dbReference type="SAM" id="Phobius"/>
    </source>
</evidence>
<keyword evidence="4" id="KW-0479">Metal-binding</keyword>
<keyword evidence="2" id="KW-0349">Heme</keyword>
<dbReference type="SUPFAM" id="SSF82093">
    <property type="entry name" value="Heme chaperone CcmE"/>
    <property type="match status" value="1"/>
</dbReference>
<evidence type="ECO:0000256" key="1">
    <source>
        <dbReference type="ARBA" id="ARBA00004370"/>
    </source>
</evidence>
<feature type="compositionally biased region" description="Polar residues" evidence="9">
    <location>
        <begin position="140"/>
        <end position="155"/>
    </location>
</feature>
<keyword evidence="8 10" id="KW-0472">Membrane</keyword>
<dbReference type="HAMAP" id="MF_01959">
    <property type="entry name" value="CcmE"/>
    <property type="match status" value="1"/>
</dbReference>
<dbReference type="EMBL" id="LR026963">
    <property type="protein sequence ID" value="VBB68606.1"/>
    <property type="molecule type" value="Genomic_DNA"/>
</dbReference>
<accession>A0A484H4C9</accession>
<sequence>MDLKQLRLAWVVFSLGALGIATSLILLAARDSVMFFFSPSELARHKITPDHRLRVGGLVAAGSVQKNGQITRFIITDVAQGVLVTFAGILPDLFREGQGVVAEGRVGTDGVLHASDVLAKHDETYTPREVAKALKESGQWRGSTQSSPAPNPTAE</sequence>
<name>A0A484H4C9_9ZZZZ</name>
<dbReference type="GO" id="GO:0017004">
    <property type="term" value="P:cytochrome complex assembly"/>
    <property type="evidence" value="ECO:0007669"/>
    <property type="project" value="UniProtKB-KW"/>
</dbReference>
<feature type="region of interest" description="Disordered" evidence="9">
    <location>
        <begin position="134"/>
        <end position="155"/>
    </location>
</feature>
<proteinExistence type="inferred from homology"/>
<dbReference type="InterPro" id="IPR012340">
    <property type="entry name" value="NA-bd_OB-fold"/>
</dbReference>
<keyword evidence="3 10" id="KW-0812">Transmembrane</keyword>
<dbReference type="InterPro" id="IPR036127">
    <property type="entry name" value="CcmE-like_sf"/>
</dbReference>
<dbReference type="GO" id="GO:0046872">
    <property type="term" value="F:metal ion binding"/>
    <property type="evidence" value="ECO:0007669"/>
    <property type="project" value="UniProtKB-KW"/>
</dbReference>
<evidence type="ECO:0000256" key="5">
    <source>
        <dbReference type="ARBA" id="ARBA00022748"/>
    </source>
</evidence>
<dbReference type="NCBIfam" id="NF009731">
    <property type="entry name" value="PRK13254.1-5"/>
    <property type="match status" value="1"/>
</dbReference>
<keyword evidence="6 10" id="KW-1133">Transmembrane helix</keyword>
<dbReference type="AlphaFoldDB" id="A0A484H4C9"/>
<evidence type="ECO:0000256" key="6">
    <source>
        <dbReference type="ARBA" id="ARBA00022989"/>
    </source>
</evidence>
<dbReference type="Gene3D" id="2.40.50.140">
    <property type="entry name" value="Nucleic acid-binding proteins"/>
    <property type="match status" value="1"/>
</dbReference>
<evidence type="ECO:0000256" key="7">
    <source>
        <dbReference type="ARBA" id="ARBA00023004"/>
    </source>
</evidence>
<dbReference type="GO" id="GO:0020037">
    <property type="term" value="F:heme binding"/>
    <property type="evidence" value="ECO:0007669"/>
    <property type="project" value="InterPro"/>
</dbReference>
<evidence type="ECO:0000256" key="4">
    <source>
        <dbReference type="ARBA" id="ARBA00022723"/>
    </source>
</evidence>
<dbReference type="PANTHER" id="PTHR34128:SF2">
    <property type="entry name" value="CYTOCHROME C-TYPE BIOGENESIS PROTEIN CCME HOMOLOG, MITOCHONDRIAL"/>
    <property type="match status" value="1"/>
</dbReference>
<dbReference type="InterPro" id="IPR004329">
    <property type="entry name" value="CcmE"/>
</dbReference>
<keyword evidence="7" id="KW-0408">Iron</keyword>
<dbReference type="PANTHER" id="PTHR34128">
    <property type="entry name" value="CYTOCHROME C-TYPE BIOGENESIS PROTEIN CCME HOMOLOG, MITOCHONDRIAL"/>
    <property type="match status" value="1"/>
</dbReference>
<evidence type="ECO:0000313" key="11">
    <source>
        <dbReference type="EMBL" id="VBB68606.1"/>
    </source>
</evidence>
<protein>
    <submittedName>
        <fullName evidence="11">Cytochrome c-type biogenesis protein CcmE, heme chaperone</fullName>
    </submittedName>
</protein>
<organism evidence="11">
    <name type="scientific">invertebrate metagenome</name>
    <dbReference type="NCBI Taxonomy" id="1711999"/>
    <lineage>
        <taxon>unclassified sequences</taxon>
        <taxon>metagenomes</taxon>
        <taxon>organismal metagenomes</taxon>
    </lineage>
</organism>
<reference evidence="11" key="1">
    <citation type="submission" date="2018-10" db="EMBL/GenBank/DDBJ databases">
        <authorList>
            <person name="Gruber-Vodicka H."/>
            <person name="Jaeckle O."/>
        </authorList>
    </citation>
    <scope>NUCLEOTIDE SEQUENCE</scope>
</reference>
<evidence type="ECO:0000256" key="8">
    <source>
        <dbReference type="ARBA" id="ARBA00023136"/>
    </source>
</evidence>
<dbReference type="NCBIfam" id="NF009727">
    <property type="entry name" value="PRK13254.1-1"/>
    <property type="match status" value="1"/>
</dbReference>
<dbReference type="GO" id="GO:0017003">
    <property type="term" value="P:protein-heme linkage"/>
    <property type="evidence" value="ECO:0007669"/>
    <property type="project" value="InterPro"/>
</dbReference>
<feature type="transmembrane region" description="Helical" evidence="10">
    <location>
        <begin position="6"/>
        <end position="29"/>
    </location>
</feature>
<evidence type="ECO:0000256" key="9">
    <source>
        <dbReference type="SAM" id="MobiDB-lite"/>
    </source>
</evidence>
<comment type="subcellular location">
    <subcellularLocation>
        <location evidence="1">Membrane</location>
    </subcellularLocation>
</comment>
<evidence type="ECO:0000256" key="3">
    <source>
        <dbReference type="ARBA" id="ARBA00022692"/>
    </source>
</evidence>
<evidence type="ECO:0000256" key="2">
    <source>
        <dbReference type="ARBA" id="ARBA00022617"/>
    </source>
</evidence>